<keyword evidence="3" id="KW-1185">Reference proteome</keyword>
<accession>A0ABR4P4A2</accession>
<evidence type="ECO:0000313" key="2">
    <source>
        <dbReference type="EMBL" id="KAL3418145.1"/>
    </source>
</evidence>
<gene>
    <name evidence="2" type="ORF">PVAG01_09860</name>
</gene>
<evidence type="ECO:0000256" key="1">
    <source>
        <dbReference type="SAM" id="MobiDB-lite"/>
    </source>
</evidence>
<name>A0ABR4P4A2_9HELO</name>
<feature type="compositionally biased region" description="Low complexity" evidence="1">
    <location>
        <begin position="64"/>
        <end position="78"/>
    </location>
</feature>
<protein>
    <submittedName>
        <fullName evidence="2">Uncharacterized protein</fullName>
    </submittedName>
</protein>
<feature type="region of interest" description="Disordered" evidence="1">
    <location>
        <begin position="21"/>
        <end position="91"/>
    </location>
</feature>
<comment type="caution">
    <text evidence="2">The sequence shown here is derived from an EMBL/GenBank/DDBJ whole genome shotgun (WGS) entry which is preliminary data.</text>
</comment>
<organism evidence="2 3">
    <name type="scientific">Phlyctema vagabunda</name>
    <dbReference type="NCBI Taxonomy" id="108571"/>
    <lineage>
        <taxon>Eukaryota</taxon>
        <taxon>Fungi</taxon>
        <taxon>Dikarya</taxon>
        <taxon>Ascomycota</taxon>
        <taxon>Pezizomycotina</taxon>
        <taxon>Leotiomycetes</taxon>
        <taxon>Helotiales</taxon>
        <taxon>Dermateaceae</taxon>
        <taxon>Phlyctema</taxon>
    </lineage>
</organism>
<evidence type="ECO:0000313" key="3">
    <source>
        <dbReference type="Proteomes" id="UP001629113"/>
    </source>
</evidence>
<reference evidence="2 3" key="1">
    <citation type="submission" date="2024-06" db="EMBL/GenBank/DDBJ databases">
        <title>Complete genome of Phlyctema vagabunda strain 19-DSS-EL-015.</title>
        <authorList>
            <person name="Fiorenzani C."/>
        </authorList>
    </citation>
    <scope>NUCLEOTIDE SEQUENCE [LARGE SCALE GENOMIC DNA]</scope>
    <source>
        <strain evidence="2 3">19-DSS-EL-015</strain>
    </source>
</reference>
<feature type="compositionally biased region" description="Basic residues" evidence="1">
    <location>
        <begin position="82"/>
        <end position="91"/>
    </location>
</feature>
<proteinExistence type="predicted"/>
<dbReference type="Proteomes" id="UP001629113">
    <property type="component" value="Unassembled WGS sequence"/>
</dbReference>
<dbReference type="EMBL" id="JBFCZG010000009">
    <property type="protein sequence ID" value="KAL3418145.1"/>
    <property type="molecule type" value="Genomic_DNA"/>
</dbReference>
<sequence length="492" mass="55242">MADHLSDASFSSDKVEIRDRGDIFSNSSDKVGDSNLRPVSSTLPRQMNGLGNDPSLNTRRRRNNTTATSDTANHNTATRVSRSARNRSHRHQVIHASRLPDVRTVAMKVWNGVCLLGSFMTTLLIQVVRWAIISAIGAILTASLYSTLVHPGATPVVSGVVADSVQFMCTSPAISWTDSHLLAICPQNALFTRHTSTPDGMARLLQRLRRATAPDVWDLAIQKTEDIYNYAYFIRQNRNSIMEALLQWKIYPSPGFFALDISPSKVSALDHDRKLINAYEAWLEAVSGHAENLVDYKSRIVLIHTEMKGFYEYLGTDIGSQRDDLEWYTLRTIKRLDGLASQANVLIKAGKKRVLAVEKLKVTIQDLHVRQSTYESIRRSRYNRMSLLGQYWQEPFQPGPAISGPPGIDLDFLEQNLIGSLVASKDLLDFLLDSRVKWQRLFNSIINPANSEQTSVQLHDMRAGLLSSVKDWAISSYIATIRAGREEWEDAD</sequence>